<reference evidence="8 9" key="1">
    <citation type="submission" date="2023-04" db="EMBL/GenBank/DDBJ databases">
        <title>A novel bacteria isolated from coastal sediment.</title>
        <authorList>
            <person name="Liu X.-J."/>
            <person name="Du Z.-J."/>
        </authorList>
    </citation>
    <scope>NUCLEOTIDE SEQUENCE [LARGE SCALE GENOMIC DNA]</scope>
    <source>
        <strain evidence="8 9">SDUM461003</strain>
    </source>
</reference>
<dbReference type="Pfam" id="PF00474">
    <property type="entry name" value="SSF"/>
    <property type="match status" value="1"/>
</dbReference>
<evidence type="ECO:0000256" key="6">
    <source>
        <dbReference type="RuleBase" id="RU362091"/>
    </source>
</evidence>
<evidence type="ECO:0000256" key="5">
    <source>
        <dbReference type="ARBA" id="ARBA00023136"/>
    </source>
</evidence>
<sequence length="618" mass="67133">MYSLEFLDYLVIGAIMLSLIGVGLYFTKKGGEDMDSFFVSGRSLPWYIGGTSMIATSFAADTPLWVSALVRSHGVHYIWQFWAPLIGGTLAAVYFGRKWRRMAFVTDIEFLEARYEGAPAKTLRGWSGAWGAIIICPLISAWVIKAMETIGREAVGLPPESQLAVTIAVVTMAILMCGLSGLFGVVYTDFIQFILATLGTILLAVLSVKAVGGLDSMVEQLKAMETWGGNELSIAPQIGEGAGQMSTWNAIGYFGFLWIGVGLCGGYQAQRLLASKNSAHATYAQLLHTVVYFSLMAWPWILVALCSLILLPELNVADQSAAYPRMIVMILPIGLRGLLVAALLAAFISTISTLFNWGSSYLVNDIYRRFLNPNATEKNYVTIARFATVFMAVAGAYISYKAENIQQLLTLAYVLGSAGVVPGVLRWLWWRSTGKAELAALAMGWVMTILLVFVKAFDNSLTDSLFGTGLLDPATGEALYHFSNDPNLVGARMFLMVATVGLTAVIASLMTKPEDMDQLKRFAMRARPFAFGWRPVISQMEVVYVEQEPIGRTLVSWAIALVGVIALLVGVGKLLLGSPLLGLGLLVLGAVCIMLTVIRARNDCADDVDEGDFLEEST</sequence>
<dbReference type="RefSeq" id="WP_308948843.1">
    <property type="nucleotide sequence ID" value="NZ_JARXHW010000006.1"/>
</dbReference>
<evidence type="ECO:0000256" key="1">
    <source>
        <dbReference type="ARBA" id="ARBA00004141"/>
    </source>
</evidence>
<feature type="transmembrane region" description="Helical" evidence="7">
    <location>
        <begin position="554"/>
        <end position="574"/>
    </location>
</feature>
<organism evidence="8 9">
    <name type="scientific">Thalassobacterium maritimum</name>
    <dbReference type="NCBI Taxonomy" id="3041265"/>
    <lineage>
        <taxon>Bacteria</taxon>
        <taxon>Pseudomonadati</taxon>
        <taxon>Verrucomicrobiota</taxon>
        <taxon>Opitutia</taxon>
        <taxon>Puniceicoccales</taxon>
        <taxon>Coraliomargaritaceae</taxon>
        <taxon>Thalassobacterium</taxon>
    </lineage>
</organism>
<dbReference type="InterPro" id="IPR038377">
    <property type="entry name" value="Na/Glc_symporter_sf"/>
</dbReference>
<dbReference type="PANTHER" id="PTHR11819">
    <property type="entry name" value="SOLUTE CARRIER FAMILY 5"/>
    <property type="match status" value="1"/>
</dbReference>
<dbReference type="PROSITE" id="PS50283">
    <property type="entry name" value="NA_SOLUT_SYMP_3"/>
    <property type="match status" value="1"/>
</dbReference>
<evidence type="ECO:0000256" key="7">
    <source>
        <dbReference type="SAM" id="Phobius"/>
    </source>
</evidence>
<dbReference type="Proteomes" id="UP001225316">
    <property type="component" value="Unassembled WGS sequence"/>
</dbReference>
<evidence type="ECO:0000256" key="2">
    <source>
        <dbReference type="ARBA" id="ARBA00006434"/>
    </source>
</evidence>
<feature type="transmembrane region" description="Helical" evidence="7">
    <location>
        <begin position="580"/>
        <end position="598"/>
    </location>
</feature>
<feature type="transmembrane region" description="Helical" evidence="7">
    <location>
        <begin position="410"/>
        <end position="429"/>
    </location>
</feature>
<evidence type="ECO:0000313" key="9">
    <source>
        <dbReference type="Proteomes" id="UP001225316"/>
    </source>
</evidence>
<feature type="transmembrane region" description="Helical" evidence="7">
    <location>
        <begin position="164"/>
        <end position="186"/>
    </location>
</feature>
<feature type="transmembrane region" description="Helical" evidence="7">
    <location>
        <begin position="6"/>
        <end position="26"/>
    </location>
</feature>
<name>A0ABU1ARE3_9BACT</name>
<dbReference type="EMBL" id="JARXHW010000006">
    <property type="protein sequence ID" value="MDQ8206729.1"/>
    <property type="molecule type" value="Genomic_DNA"/>
</dbReference>
<dbReference type="InterPro" id="IPR001734">
    <property type="entry name" value="Na/solute_symporter"/>
</dbReference>
<feature type="transmembrane region" description="Helical" evidence="7">
    <location>
        <begin position="77"/>
        <end position="95"/>
    </location>
</feature>
<evidence type="ECO:0000313" key="8">
    <source>
        <dbReference type="EMBL" id="MDQ8206729.1"/>
    </source>
</evidence>
<accession>A0ABU1ARE3</accession>
<feature type="transmembrane region" description="Helical" evidence="7">
    <location>
        <begin position="379"/>
        <end position="398"/>
    </location>
</feature>
<keyword evidence="5 7" id="KW-0472">Membrane</keyword>
<comment type="caution">
    <text evidence="8">The sequence shown here is derived from an EMBL/GenBank/DDBJ whole genome shotgun (WGS) entry which is preliminary data.</text>
</comment>
<comment type="similarity">
    <text evidence="2 6">Belongs to the sodium:solute symporter (SSF) (TC 2.A.21) family.</text>
</comment>
<feature type="transmembrane region" description="Helical" evidence="7">
    <location>
        <begin position="290"/>
        <end position="310"/>
    </location>
</feature>
<keyword evidence="9" id="KW-1185">Reference proteome</keyword>
<comment type="subcellular location">
    <subcellularLocation>
        <location evidence="1">Membrane</location>
        <topology evidence="1">Multi-pass membrane protein</topology>
    </subcellularLocation>
</comment>
<feature type="transmembrane region" description="Helical" evidence="7">
    <location>
        <begin position="123"/>
        <end position="144"/>
    </location>
</feature>
<protein>
    <recommendedName>
        <fullName evidence="10">Sodium:proline symporter</fullName>
    </recommendedName>
</protein>
<keyword evidence="3 7" id="KW-0812">Transmembrane</keyword>
<keyword evidence="4 7" id="KW-1133">Transmembrane helix</keyword>
<dbReference type="PANTHER" id="PTHR11819:SF77">
    <property type="entry name" value="SODIUM_GLUCOSE COTRANSPORT PROTEIN"/>
    <property type="match status" value="1"/>
</dbReference>
<feature type="transmembrane region" description="Helical" evidence="7">
    <location>
        <begin position="330"/>
        <end position="358"/>
    </location>
</feature>
<feature type="transmembrane region" description="Helical" evidence="7">
    <location>
        <begin position="250"/>
        <end position="269"/>
    </location>
</feature>
<evidence type="ECO:0000256" key="3">
    <source>
        <dbReference type="ARBA" id="ARBA00022692"/>
    </source>
</evidence>
<feature type="transmembrane region" description="Helical" evidence="7">
    <location>
        <begin position="46"/>
        <end position="65"/>
    </location>
</feature>
<evidence type="ECO:0008006" key="10">
    <source>
        <dbReference type="Google" id="ProtNLM"/>
    </source>
</evidence>
<feature type="transmembrane region" description="Helical" evidence="7">
    <location>
        <begin position="438"/>
        <end position="457"/>
    </location>
</feature>
<gene>
    <name evidence="8" type="ORF">QEH52_04360</name>
</gene>
<proteinExistence type="inferred from homology"/>
<feature type="transmembrane region" description="Helical" evidence="7">
    <location>
        <begin position="489"/>
        <end position="511"/>
    </location>
</feature>
<dbReference type="Gene3D" id="1.20.1730.10">
    <property type="entry name" value="Sodium/glucose cotransporter"/>
    <property type="match status" value="1"/>
</dbReference>
<evidence type="ECO:0000256" key="4">
    <source>
        <dbReference type="ARBA" id="ARBA00022989"/>
    </source>
</evidence>
<feature type="transmembrane region" description="Helical" evidence="7">
    <location>
        <begin position="193"/>
        <end position="212"/>
    </location>
</feature>